<keyword evidence="3" id="KW-1185">Reference proteome</keyword>
<evidence type="ECO:0000256" key="1">
    <source>
        <dbReference type="SAM" id="MobiDB-lite"/>
    </source>
</evidence>
<proteinExistence type="predicted"/>
<dbReference type="EMBL" id="JBHTLP010000007">
    <property type="protein sequence ID" value="MFD1141174.1"/>
    <property type="molecule type" value="Genomic_DNA"/>
</dbReference>
<sequence>MKTFLTLFGPGEAGKPASPAEMDSLGSKVANHKEDASQGGEFLDDEIWETDPTFKAESQQDFDTDANQ</sequence>
<reference evidence="3" key="1">
    <citation type="journal article" date="2019" name="Int. J. Syst. Evol. Microbiol.">
        <title>The Global Catalogue of Microorganisms (GCM) 10K type strain sequencing project: providing services to taxonomists for standard genome sequencing and annotation.</title>
        <authorList>
            <consortium name="The Broad Institute Genomics Platform"/>
            <consortium name="The Broad Institute Genome Sequencing Center for Infectious Disease"/>
            <person name="Wu L."/>
            <person name="Ma J."/>
        </authorList>
    </citation>
    <scope>NUCLEOTIDE SEQUENCE [LARGE SCALE GENOMIC DNA]</scope>
    <source>
        <strain evidence="3">CCUG 55608</strain>
    </source>
</reference>
<comment type="caution">
    <text evidence="2">The sequence shown here is derived from an EMBL/GenBank/DDBJ whole genome shotgun (WGS) entry which is preliminary data.</text>
</comment>
<gene>
    <name evidence="2" type="ORF">ACFQ4C_08645</name>
</gene>
<protein>
    <submittedName>
        <fullName evidence="2">Uncharacterized protein</fullName>
    </submittedName>
</protein>
<evidence type="ECO:0000313" key="2">
    <source>
        <dbReference type="EMBL" id="MFD1141174.1"/>
    </source>
</evidence>
<dbReference type="RefSeq" id="WP_379884223.1">
    <property type="nucleotide sequence ID" value="NZ_JBHTLP010000007.1"/>
</dbReference>
<accession>A0ABW3Q3Z4</accession>
<name>A0ABW3Q3Z4_9BACT</name>
<organism evidence="2 3">
    <name type="scientific">Larkinella insperata</name>
    <dbReference type="NCBI Taxonomy" id="332158"/>
    <lineage>
        <taxon>Bacteria</taxon>
        <taxon>Pseudomonadati</taxon>
        <taxon>Bacteroidota</taxon>
        <taxon>Cytophagia</taxon>
        <taxon>Cytophagales</taxon>
        <taxon>Spirosomataceae</taxon>
        <taxon>Larkinella</taxon>
    </lineage>
</organism>
<dbReference type="Proteomes" id="UP001597116">
    <property type="component" value="Unassembled WGS sequence"/>
</dbReference>
<feature type="region of interest" description="Disordered" evidence="1">
    <location>
        <begin position="1"/>
        <end position="42"/>
    </location>
</feature>
<evidence type="ECO:0000313" key="3">
    <source>
        <dbReference type="Proteomes" id="UP001597116"/>
    </source>
</evidence>